<dbReference type="EMBL" id="CH940647">
    <property type="protein sequence ID" value="KRF84641.1"/>
    <property type="molecule type" value="Genomic_DNA"/>
</dbReference>
<comment type="similarity">
    <text evidence="1 4">Belongs to the serpin family.</text>
</comment>
<gene>
    <name evidence="6" type="primary">Dvir\GJ26339</name>
    <name evidence="6" type="ORF">Dvir_GJ26339</name>
</gene>
<dbReference type="InterPro" id="IPR042178">
    <property type="entry name" value="Serpin_sf_1"/>
</dbReference>
<keyword evidence="3" id="KW-0722">Serine protease inhibitor</keyword>
<dbReference type="SMART" id="SM00093">
    <property type="entry name" value="SERPIN"/>
    <property type="match status" value="2"/>
</dbReference>
<dbReference type="SUPFAM" id="SSF56574">
    <property type="entry name" value="Serpins"/>
    <property type="match status" value="2"/>
</dbReference>
<evidence type="ECO:0000256" key="1">
    <source>
        <dbReference type="ARBA" id="ARBA00009500"/>
    </source>
</evidence>
<dbReference type="PROSITE" id="PS00284">
    <property type="entry name" value="SERPIN"/>
    <property type="match status" value="2"/>
</dbReference>
<evidence type="ECO:0000313" key="7">
    <source>
        <dbReference type="Proteomes" id="UP000008792"/>
    </source>
</evidence>
<dbReference type="GO" id="GO:0004867">
    <property type="term" value="F:serine-type endopeptidase inhibitor activity"/>
    <property type="evidence" value="ECO:0007669"/>
    <property type="project" value="UniProtKB-KW"/>
</dbReference>
<dbReference type="InterPro" id="IPR036186">
    <property type="entry name" value="Serpin_sf"/>
</dbReference>
<proteinExistence type="inferred from homology"/>
<dbReference type="InParanoid" id="A0A0Q9WSS2"/>
<feature type="domain" description="Serpin" evidence="5">
    <location>
        <begin position="23"/>
        <end position="380"/>
    </location>
</feature>
<dbReference type="InterPro" id="IPR023796">
    <property type="entry name" value="Serpin_dom"/>
</dbReference>
<dbReference type="OrthoDB" id="7870891at2759"/>
<keyword evidence="2" id="KW-0646">Protease inhibitor</keyword>
<reference evidence="6 7" key="1">
    <citation type="journal article" date="2007" name="Nature">
        <title>Evolution of genes and genomes on the Drosophila phylogeny.</title>
        <authorList>
            <consortium name="Drosophila 12 Genomes Consortium"/>
            <person name="Clark A.G."/>
            <person name="Eisen M.B."/>
            <person name="Smith D.R."/>
            <person name="Bergman C.M."/>
            <person name="Oliver B."/>
            <person name="Markow T.A."/>
            <person name="Kaufman T.C."/>
            <person name="Kellis M."/>
            <person name="Gelbart W."/>
            <person name="Iyer V.N."/>
            <person name="Pollard D.A."/>
            <person name="Sackton T.B."/>
            <person name="Larracuente A.M."/>
            <person name="Singh N.D."/>
            <person name="Abad J.P."/>
            <person name="Abt D.N."/>
            <person name="Adryan B."/>
            <person name="Aguade M."/>
            <person name="Akashi H."/>
            <person name="Anderson W.W."/>
            <person name="Aquadro C.F."/>
            <person name="Ardell D.H."/>
            <person name="Arguello R."/>
            <person name="Artieri C.G."/>
            <person name="Barbash D.A."/>
            <person name="Barker D."/>
            <person name="Barsanti P."/>
            <person name="Batterham P."/>
            <person name="Batzoglou S."/>
            <person name="Begun D."/>
            <person name="Bhutkar A."/>
            <person name="Blanco E."/>
            <person name="Bosak S.A."/>
            <person name="Bradley R.K."/>
            <person name="Brand A.D."/>
            <person name="Brent M.R."/>
            <person name="Brooks A.N."/>
            <person name="Brown R.H."/>
            <person name="Butlin R.K."/>
            <person name="Caggese C."/>
            <person name="Calvi B.R."/>
            <person name="Bernardo de Carvalho A."/>
            <person name="Caspi A."/>
            <person name="Castrezana S."/>
            <person name="Celniker S.E."/>
            <person name="Chang J.L."/>
            <person name="Chapple C."/>
            <person name="Chatterji S."/>
            <person name="Chinwalla A."/>
            <person name="Civetta A."/>
            <person name="Clifton S.W."/>
            <person name="Comeron J.M."/>
            <person name="Costello J.C."/>
            <person name="Coyne J.A."/>
            <person name="Daub J."/>
            <person name="David R.G."/>
            <person name="Delcher A.L."/>
            <person name="Delehaunty K."/>
            <person name="Do C.B."/>
            <person name="Ebling H."/>
            <person name="Edwards K."/>
            <person name="Eickbush T."/>
            <person name="Evans J.D."/>
            <person name="Filipski A."/>
            <person name="Findeiss S."/>
            <person name="Freyhult E."/>
            <person name="Fulton L."/>
            <person name="Fulton R."/>
            <person name="Garcia A.C."/>
            <person name="Gardiner A."/>
            <person name="Garfield D.A."/>
            <person name="Garvin B.E."/>
            <person name="Gibson G."/>
            <person name="Gilbert D."/>
            <person name="Gnerre S."/>
            <person name="Godfrey J."/>
            <person name="Good R."/>
            <person name="Gotea V."/>
            <person name="Gravely B."/>
            <person name="Greenberg A.J."/>
            <person name="Griffiths-Jones S."/>
            <person name="Gross S."/>
            <person name="Guigo R."/>
            <person name="Gustafson E.A."/>
            <person name="Haerty W."/>
            <person name="Hahn M.W."/>
            <person name="Halligan D.L."/>
            <person name="Halpern A.L."/>
            <person name="Halter G.M."/>
            <person name="Han M.V."/>
            <person name="Heger A."/>
            <person name="Hillier L."/>
            <person name="Hinrichs A.S."/>
            <person name="Holmes I."/>
            <person name="Hoskins R.A."/>
            <person name="Hubisz M.J."/>
            <person name="Hultmark D."/>
            <person name="Huntley M.A."/>
            <person name="Jaffe D.B."/>
            <person name="Jagadeeshan S."/>
            <person name="Jeck W.R."/>
            <person name="Johnson J."/>
            <person name="Jones C.D."/>
            <person name="Jordan W.C."/>
            <person name="Karpen G.H."/>
            <person name="Kataoka E."/>
            <person name="Keightley P.D."/>
            <person name="Kheradpour P."/>
            <person name="Kirkness E.F."/>
            <person name="Koerich L.B."/>
            <person name="Kristiansen K."/>
            <person name="Kudrna D."/>
            <person name="Kulathinal R.J."/>
            <person name="Kumar S."/>
            <person name="Kwok R."/>
            <person name="Lander E."/>
            <person name="Langley C.H."/>
            <person name="Lapoint R."/>
            <person name="Lazzaro B.P."/>
            <person name="Lee S.J."/>
            <person name="Levesque L."/>
            <person name="Li R."/>
            <person name="Lin C.F."/>
            <person name="Lin M.F."/>
            <person name="Lindblad-Toh K."/>
            <person name="Llopart A."/>
            <person name="Long M."/>
            <person name="Low L."/>
            <person name="Lozovsky E."/>
            <person name="Lu J."/>
            <person name="Luo M."/>
            <person name="Machado C.A."/>
            <person name="Makalowski W."/>
            <person name="Marzo M."/>
            <person name="Matsuda M."/>
            <person name="Matzkin L."/>
            <person name="McAllister B."/>
            <person name="McBride C.S."/>
            <person name="McKernan B."/>
            <person name="McKernan K."/>
            <person name="Mendez-Lago M."/>
            <person name="Minx P."/>
            <person name="Mollenhauer M.U."/>
            <person name="Montooth K."/>
            <person name="Mount S.M."/>
            <person name="Mu X."/>
            <person name="Myers E."/>
            <person name="Negre B."/>
            <person name="Newfeld S."/>
            <person name="Nielsen R."/>
            <person name="Noor M.A."/>
            <person name="O'Grady P."/>
            <person name="Pachter L."/>
            <person name="Papaceit M."/>
            <person name="Parisi M.J."/>
            <person name="Parisi M."/>
            <person name="Parts L."/>
            <person name="Pedersen J.S."/>
            <person name="Pesole G."/>
            <person name="Phillippy A.M."/>
            <person name="Ponting C.P."/>
            <person name="Pop M."/>
            <person name="Porcelli D."/>
            <person name="Powell J.R."/>
            <person name="Prohaska S."/>
            <person name="Pruitt K."/>
            <person name="Puig M."/>
            <person name="Quesneville H."/>
            <person name="Ram K.R."/>
            <person name="Rand D."/>
            <person name="Rasmussen M.D."/>
            <person name="Reed L.K."/>
            <person name="Reenan R."/>
            <person name="Reily A."/>
            <person name="Remington K.A."/>
            <person name="Rieger T.T."/>
            <person name="Ritchie M.G."/>
            <person name="Robin C."/>
            <person name="Rogers Y.H."/>
            <person name="Rohde C."/>
            <person name="Rozas J."/>
            <person name="Rubenfield M.J."/>
            <person name="Ruiz A."/>
            <person name="Russo S."/>
            <person name="Salzberg S.L."/>
            <person name="Sanchez-Gracia A."/>
            <person name="Saranga D.J."/>
            <person name="Sato H."/>
            <person name="Schaeffer S.W."/>
            <person name="Schatz M.C."/>
            <person name="Schlenke T."/>
            <person name="Schwartz R."/>
            <person name="Segarra C."/>
            <person name="Singh R.S."/>
            <person name="Sirot L."/>
            <person name="Sirota M."/>
            <person name="Sisneros N.B."/>
            <person name="Smith C.D."/>
            <person name="Smith T.F."/>
            <person name="Spieth J."/>
            <person name="Stage D.E."/>
            <person name="Stark A."/>
            <person name="Stephan W."/>
            <person name="Strausberg R.L."/>
            <person name="Strempel S."/>
            <person name="Sturgill D."/>
            <person name="Sutton G."/>
            <person name="Sutton G.G."/>
            <person name="Tao W."/>
            <person name="Teichmann S."/>
            <person name="Tobari Y.N."/>
            <person name="Tomimura Y."/>
            <person name="Tsolas J.M."/>
            <person name="Valente V.L."/>
            <person name="Venter E."/>
            <person name="Venter J.C."/>
            <person name="Vicario S."/>
            <person name="Vieira F.G."/>
            <person name="Vilella A.J."/>
            <person name="Villasante A."/>
            <person name="Walenz B."/>
            <person name="Wang J."/>
            <person name="Wasserman M."/>
            <person name="Watts T."/>
            <person name="Wilson D."/>
            <person name="Wilson R.K."/>
            <person name="Wing R.A."/>
            <person name="Wolfner M.F."/>
            <person name="Wong A."/>
            <person name="Wong G.K."/>
            <person name="Wu C.I."/>
            <person name="Wu G."/>
            <person name="Yamamoto D."/>
            <person name="Yang H.P."/>
            <person name="Yang S.P."/>
            <person name="Yorke J.A."/>
            <person name="Yoshida K."/>
            <person name="Zdobnov E."/>
            <person name="Zhang P."/>
            <person name="Zhang Y."/>
            <person name="Zimin A.V."/>
            <person name="Baldwin J."/>
            <person name="Abdouelleil A."/>
            <person name="Abdulkadir J."/>
            <person name="Abebe A."/>
            <person name="Abera B."/>
            <person name="Abreu J."/>
            <person name="Acer S.C."/>
            <person name="Aftuck L."/>
            <person name="Alexander A."/>
            <person name="An P."/>
            <person name="Anderson E."/>
            <person name="Anderson S."/>
            <person name="Arachi H."/>
            <person name="Azer M."/>
            <person name="Bachantsang P."/>
            <person name="Barry A."/>
            <person name="Bayul T."/>
            <person name="Berlin A."/>
            <person name="Bessette D."/>
            <person name="Bloom T."/>
            <person name="Blye J."/>
            <person name="Boguslavskiy L."/>
            <person name="Bonnet C."/>
            <person name="Boukhgalter B."/>
            <person name="Bourzgui I."/>
            <person name="Brown A."/>
            <person name="Cahill P."/>
            <person name="Channer S."/>
            <person name="Cheshatsang Y."/>
            <person name="Chuda L."/>
            <person name="Citroen M."/>
            <person name="Collymore A."/>
            <person name="Cooke P."/>
            <person name="Costello M."/>
            <person name="D'Aco K."/>
            <person name="Daza R."/>
            <person name="De Haan G."/>
            <person name="DeGray S."/>
            <person name="DeMaso C."/>
            <person name="Dhargay N."/>
            <person name="Dooley K."/>
            <person name="Dooley E."/>
            <person name="Doricent M."/>
            <person name="Dorje P."/>
            <person name="Dorjee K."/>
            <person name="Dupes A."/>
            <person name="Elong R."/>
            <person name="Falk J."/>
            <person name="Farina A."/>
            <person name="Faro S."/>
            <person name="Ferguson D."/>
            <person name="Fisher S."/>
            <person name="Foley C.D."/>
            <person name="Franke A."/>
            <person name="Friedrich D."/>
            <person name="Gadbois L."/>
            <person name="Gearin G."/>
            <person name="Gearin C.R."/>
            <person name="Giannoukos G."/>
            <person name="Goode T."/>
            <person name="Graham J."/>
            <person name="Grandbois E."/>
            <person name="Grewal S."/>
            <person name="Gyaltsen K."/>
            <person name="Hafez N."/>
            <person name="Hagos B."/>
            <person name="Hall J."/>
            <person name="Henson C."/>
            <person name="Hollinger A."/>
            <person name="Honan T."/>
            <person name="Huard M.D."/>
            <person name="Hughes L."/>
            <person name="Hurhula B."/>
            <person name="Husby M.E."/>
            <person name="Kamat A."/>
            <person name="Kanga B."/>
            <person name="Kashin S."/>
            <person name="Khazanovich D."/>
            <person name="Kisner P."/>
            <person name="Lance K."/>
            <person name="Lara M."/>
            <person name="Lee W."/>
            <person name="Lennon N."/>
            <person name="Letendre F."/>
            <person name="LeVine R."/>
            <person name="Lipovsky A."/>
            <person name="Liu X."/>
            <person name="Liu J."/>
            <person name="Liu S."/>
            <person name="Lokyitsang T."/>
            <person name="Lokyitsang Y."/>
            <person name="Lubonja R."/>
            <person name="Lui A."/>
            <person name="MacDonald P."/>
            <person name="Magnisalis V."/>
            <person name="Maru K."/>
            <person name="Matthews C."/>
            <person name="McCusker W."/>
            <person name="McDonough S."/>
            <person name="Mehta T."/>
            <person name="Meldrim J."/>
            <person name="Meneus L."/>
            <person name="Mihai O."/>
            <person name="Mihalev A."/>
            <person name="Mihova T."/>
            <person name="Mittelman R."/>
            <person name="Mlenga V."/>
            <person name="Montmayeur A."/>
            <person name="Mulrain L."/>
            <person name="Navidi A."/>
            <person name="Naylor J."/>
            <person name="Negash T."/>
            <person name="Nguyen T."/>
            <person name="Nguyen N."/>
            <person name="Nicol R."/>
            <person name="Norbu C."/>
            <person name="Norbu N."/>
            <person name="Novod N."/>
            <person name="O'Neill B."/>
            <person name="Osman S."/>
            <person name="Markiewicz E."/>
            <person name="Oyono O.L."/>
            <person name="Patti C."/>
            <person name="Phunkhang P."/>
            <person name="Pierre F."/>
            <person name="Priest M."/>
            <person name="Raghuraman S."/>
            <person name="Rege F."/>
            <person name="Reyes R."/>
            <person name="Rise C."/>
            <person name="Rogov P."/>
            <person name="Ross K."/>
            <person name="Ryan E."/>
            <person name="Settipalli S."/>
            <person name="Shea T."/>
            <person name="Sherpa N."/>
            <person name="Shi L."/>
            <person name="Shih D."/>
            <person name="Sparrow T."/>
            <person name="Spaulding J."/>
            <person name="Stalker J."/>
            <person name="Stange-Thomann N."/>
            <person name="Stavropoulos S."/>
            <person name="Stone C."/>
            <person name="Strader C."/>
            <person name="Tesfaye S."/>
            <person name="Thomson T."/>
            <person name="Thoulutsang Y."/>
            <person name="Thoulutsang D."/>
            <person name="Topham K."/>
            <person name="Topping I."/>
            <person name="Tsamla T."/>
            <person name="Vassiliev H."/>
            <person name="Vo A."/>
            <person name="Wangchuk T."/>
            <person name="Wangdi T."/>
            <person name="Weiand M."/>
            <person name="Wilkinson J."/>
            <person name="Wilson A."/>
            <person name="Yadav S."/>
            <person name="Young G."/>
            <person name="Yu Q."/>
            <person name="Zembek L."/>
            <person name="Zhong D."/>
            <person name="Zimmer A."/>
            <person name="Zwirko Z."/>
            <person name="Jaffe D.B."/>
            <person name="Alvarez P."/>
            <person name="Brockman W."/>
            <person name="Butler J."/>
            <person name="Chin C."/>
            <person name="Gnerre S."/>
            <person name="Grabherr M."/>
            <person name="Kleber M."/>
            <person name="Mauceli E."/>
            <person name="MacCallum I."/>
        </authorList>
    </citation>
    <scope>NUCLEOTIDE SEQUENCE [LARGE SCALE GENOMIC DNA]</scope>
    <source>
        <strain evidence="7">Tucson 15010-1051.87</strain>
    </source>
</reference>
<dbReference type="GO" id="GO:0005615">
    <property type="term" value="C:extracellular space"/>
    <property type="evidence" value="ECO:0007669"/>
    <property type="project" value="InterPro"/>
</dbReference>
<keyword evidence="7" id="KW-1185">Reference proteome</keyword>
<dbReference type="InterPro" id="IPR042185">
    <property type="entry name" value="Serpin_sf_2"/>
</dbReference>
<dbReference type="AlphaFoldDB" id="A0A0Q9WSS2"/>
<sequence>MVKVYRQVLVQLALIVFFVGQTFGFMKELQNEYPSDNFIISPFLLAEGLSLLYLGAQGESGNELKSVIPNFLANKDADIEAYLSENRATLKLSEQETLKFGNRLFVTNEMDILTKYEKKIKKVFNSNVNRVDFSNPKNVNVINRWVSQQTNNKITKLIDKFAGNEKIIIASAIYFNGLWQYPFEETLTEKAPFYLPKEGETTKVVKVDMMNRVSFFLRKFVKELDADAISLPYANSNITMVLLLPRTMDGIGKLLDHLSEVNINNILRESELNRLHLHLPKFQFEFTITLNDMLKSIGLNEIFTEANLKLMTDYESQLKVAEIVQKSVITVDERGTKAAAAQEINASLRGYLDHLEFNHPFVFYIIDEERIYFVGQVRNPLLSSSIMVKVYGQVLVQLALIVFFVGQTFGFMKELQNEYPSDNFIISPFLLAEGLSLLYLGAQGESANELKSVIPNFLANKDADIEAYLSENRATLKESEEETLKFGNRLFVTNEMDILADYEKKIKKTFKTCINRVDFTNPKNVNVINRWVAQQTDNKITKLIEKLNGDEKLILASAIHFDGLWQYPFDETLTEKVPFYVPKDGKTTKTVKVDMMNRVSFFLRKFVKELDADAISLPYANSNITMVLLLPRTMDGIGKLLDHLSEVNINDILRESELNRLHLHLPKFQFEFTITLNDMLKSIGLNEIFTEANLKLMTDYQSQLKVAEIVQKSVITVDERGTTPAAGKETDKRVRLEHLEFNHPFVFYIIDEERIYFVGQVRNPLLK</sequence>
<evidence type="ECO:0000256" key="3">
    <source>
        <dbReference type="ARBA" id="ARBA00022900"/>
    </source>
</evidence>
<dbReference type="Pfam" id="PF00079">
    <property type="entry name" value="Serpin"/>
    <property type="match status" value="2"/>
</dbReference>
<organism evidence="6 7">
    <name type="scientific">Drosophila virilis</name>
    <name type="common">Fruit fly</name>
    <dbReference type="NCBI Taxonomy" id="7244"/>
    <lineage>
        <taxon>Eukaryota</taxon>
        <taxon>Metazoa</taxon>
        <taxon>Ecdysozoa</taxon>
        <taxon>Arthropoda</taxon>
        <taxon>Hexapoda</taxon>
        <taxon>Insecta</taxon>
        <taxon>Pterygota</taxon>
        <taxon>Neoptera</taxon>
        <taxon>Endopterygota</taxon>
        <taxon>Diptera</taxon>
        <taxon>Brachycera</taxon>
        <taxon>Muscomorpha</taxon>
        <taxon>Ephydroidea</taxon>
        <taxon>Drosophilidae</taxon>
        <taxon>Drosophila</taxon>
    </lineage>
</organism>
<dbReference type="InterPro" id="IPR023795">
    <property type="entry name" value="Serpin_CS"/>
</dbReference>
<dbReference type="Gene3D" id="3.30.497.10">
    <property type="entry name" value="Antithrombin, subunit I, domain 2"/>
    <property type="match status" value="2"/>
</dbReference>
<dbReference type="Gene3D" id="2.30.39.10">
    <property type="entry name" value="Alpha-1-antitrypsin, domain 1"/>
    <property type="match status" value="2"/>
</dbReference>
<name>A0A0Q9WSS2_DROVI</name>
<feature type="domain" description="Serpin" evidence="5">
    <location>
        <begin position="409"/>
        <end position="764"/>
    </location>
</feature>
<evidence type="ECO:0000256" key="2">
    <source>
        <dbReference type="ARBA" id="ARBA00022690"/>
    </source>
</evidence>
<evidence type="ECO:0000256" key="4">
    <source>
        <dbReference type="RuleBase" id="RU000411"/>
    </source>
</evidence>
<evidence type="ECO:0000313" key="6">
    <source>
        <dbReference type="EMBL" id="KRF84641.1"/>
    </source>
</evidence>
<dbReference type="PANTHER" id="PTHR11461:SF211">
    <property type="entry name" value="GH10112P-RELATED"/>
    <property type="match status" value="1"/>
</dbReference>
<protein>
    <recommendedName>
        <fullName evidence="5">Serpin domain-containing protein</fullName>
    </recommendedName>
</protein>
<dbReference type="PANTHER" id="PTHR11461">
    <property type="entry name" value="SERINE PROTEASE INHIBITOR, SERPIN"/>
    <property type="match status" value="1"/>
</dbReference>
<accession>A0A0Q9WSS2</accession>
<dbReference type="Proteomes" id="UP000008792">
    <property type="component" value="Unassembled WGS sequence"/>
</dbReference>
<dbReference type="CDD" id="cd19954">
    <property type="entry name" value="serpin42Dd-like_insects"/>
    <property type="match status" value="2"/>
</dbReference>
<dbReference type="InterPro" id="IPR000215">
    <property type="entry name" value="Serpin_fam"/>
</dbReference>
<evidence type="ECO:0000259" key="5">
    <source>
        <dbReference type="SMART" id="SM00093"/>
    </source>
</evidence>